<evidence type="ECO:0000313" key="9">
    <source>
        <dbReference type="WBParaSite" id="NBR_0002212901-mRNA-1"/>
    </source>
</evidence>
<evidence type="ECO:0000256" key="2">
    <source>
        <dbReference type="ARBA" id="ARBA00004496"/>
    </source>
</evidence>
<evidence type="ECO:0000313" key="8">
    <source>
        <dbReference type="Proteomes" id="UP000271162"/>
    </source>
</evidence>
<reference evidence="7 8" key="2">
    <citation type="submission" date="2018-11" db="EMBL/GenBank/DDBJ databases">
        <authorList>
            <consortium name="Pathogen Informatics"/>
        </authorList>
    </citation>
    <scope>NUCLEOTIDE SEQUENCE [LARGE SCALE GENOMIC DNA]</scope>
</reference>
<reference evidence="9" key="1">
    <citation type="submission" date="2017-02" db="UniProtKB">
        <authorList>
            <consortium name="WormBaseParasite"/>
        </authorList>
    </citation>
    <scope>IDENTIFICATION</scope>
</reference>
<organism evidence="9">
    <name type="scientific">Nippostrongylus brasiliensis</name>
    <name type="common">Rat hookworm</name>
    <dbReference type="NCBI Taxonomy" id="27835"/>
    <lineage>
        <taxon>Eukaryota</taxon>
        <taxon>Metazoa</taxon>
        <taxon>Ecdysozoa</taxon>
        <taxon>Nematoda</taxon>
        <taxon>Chromadorea</taxon>
        <taxon>Rhabditida</taxon>
        <taxon>Rhabditina</taxon>
        <taxon>Rhabditomorpha</taxon>
        <taxon>Strongyloidea</taxon>
        <taxon>Heligmosomidae</taxon>
        <taxon>Nippostrongylus</taxon>
    </lineage>
</organism>
<dbReference type="AlphaFoldDB" id="A0A0N4YY07"/>
<dbReference type="InterPro" id="IPR024135">
    <property type="entry name" value="LAMTOR5"/>
</dbReference>
<name>A0A0N4YY07_NIPBR</name>
<keyword evidence="4" id="KW-0963">Cytoplasm</keyword>
<evidence type="ECO:0000256" key="1">
    <source>
        <dbReference type="ARBA" id="ARBA00004371"/>
    </source>
</evidence>
<evidence type="ECO:0000256" key="6">
    <source>
        <dbReference type="ARBA" id="ARBA00032692"/>
    </source>
</evidence>
<evidence type="ECO:0000256" key="3">
    <source>
        <dbReference type="ARBA" id="ARBA00007795"/>
    </source>
</evidence>
<dbReference type="OrthoDB" id="10248987at2759"/>
<dbReference type="GO" id="GO:0005085">
    <property type="term" value="F:guanyl-nucleotide exchange factor activity"/>
    <property type="evidence" value="ECO:0007669"/>
    <property type="project" value="TreeGrafter"/>
</dbReference>
<proteinExistence type="inferred from homology"/>
<dbReference type="GO" id="GO:1904263">
    <property type="term" value="P:positive regulation of TORC1 signaling"/>
    <property type="evidence" value="ECO:0007669"/>
    <property type="project" value="TreeGrafter"/>
</dbReference>
<dbReference type="Pfam" id="PF16672">
    <property type="entry name" value="LAMTOR5"/>
    <property type="match status" value="1"/>
</dbReference>
<dbReference type="GO" id="GO:0043066">
    <property type="term" value="P:negative regulation of apoptotic process"/>
    <property type="evidence" value="ECO:0007669"/>
    <property type="project" value="InterPro"/>
</dbReference>
<dbReference type="GO" id="GO:0005764">
    <property type="term" value="C:lysosome"/>
    <property type="evidence" value="ECO:0007669"/>
    <property type="project" value="UniProtKB-SubCell"/>
</dbReference>
<comment type="similarity">
    <text evidence="3">Belongs to the LAMTOR5 family.</text>
</comment>
<keyword evidence="8" id="KW-1185">Reference proteome</keyword>
<sequence length="90" mass="9594">MESLMETKIDHLMAHSGVVGVCVADSNGLPMSARGTLNGEIAPMAAQLITLCSQLEPSNPTPPQVTLMAEHAKVTFSKQDDLILALHQKI</sequence>
<dbReference type="GO" id="GO:0071986">
    <property type="term" value="C:Ragulator complex"/>
    <property type="evidence" value="ECO:0007669"/>
    <property type="project" value="InterPro"/>
</dbReference>
<keyword evidence="5" id="KW-0458">Lysosome</keyword>
<dbReference type="Gene3D" id="3.30.450.30">
    <property type="entry name" value="Dynein light chain 2a, cytoplasmic"/>
    <property type="match status" value="1"/>
</dbReference>
<protein>
    <recommendedName>
        <fullName evidence="6">Late endosomal/lysosomal adaptor and MAPK and MTOR activator 5</fullName>
    </recommendedName>
</protein>
<accession>A0A0N4YY07</accession>
<dbReference type="PANTHER" id="PTHR13342">
    <property type="entry name" value="RAGULATOR COMPLEX PROTEIN LAMTOR5"/>
    <property type="match status" value="1"/>
</dbReference>
<comment type="subcellular location">
    <subcellularLocation>
        <location evidence="2">Cytoplasm</location>
    </subcellularLocation>
    <subcellularLocation>
        <location evidence="1">Lysosome</location>
    </subcellularLocation>
</comment>
<evidence type="ECO:0000256" key="5">
    <source>
        <dbReference type="ARBA" id="ARBA00023228"/>
    </source>
</evidence>
<dbReference type="EMBL" id="UYSL01027428">
    <property type="protein sequence ID" value="VDL86730.1"/>
    <property type="molecule type" value="Genomic_DNA"/>
</dbReference>
<dbReference type="STRING" id="27835.A0A0N4YY07"/>
<dbReference type="PANTHER" id="PTHR13342:SF2">
    <property type="entry name" value="RAGULATOR COMPLEX PROTEIN LAMTOR5"/>
    <property type="match status" value="1"/>
</dbReference>
<dbReference type="Proteomes" id="UP000271162">
    <property type="component" value="Unassembled WGS sequence"/>
</dbReference>
<gene>
    <name evidence="7" type="ORF">NBR_LOCUS22130</name>
</gene>
<dbReference type="GO" id="GO:0071230">
    <property type="term" value="P:cellular response to amino acid stimulus"/>
    <property type="evidence" value="ECO:0007669"/>
    <property type="project" value="TreeGrafter"/>
</dbReference>
<evidence type="ECO:0000256" key="4">
    <source>
        <dbReference type="ARBA" id="ARBA00022490"/>
    </source>
</evidence>
<evidence type="ECO:0000313" key="7">
    <source>
        <dbReference type="EMBL" id="VDL86730.1"/>
    </source>
</evidence>
<dbReference type="WBParaSite" id="NBR_0002212901-mRNA-1">
    <property type="protein sequence ID" value="NBR_0002212901-mRNA-1"/>
    <property type="gene ID" value="NBR_0002212901"/>
</dbReference>